<reference evidence="2 3" key="1">
    <citation type="submission" date="2018-06" db="EMBL/GenBank/DDBJ databases">
        <title>Genomic Encyclopedia of Archaeal and Bacterial Type Strains, Phase II (KMG-II): from individual species to whole genera.</title>
        <authorList>
            <person name="Goeker M."/>
        </authorList>
    </citation>
    <scope>NUCLEOTIDE SEQUENCE [LARGE SCALE GENOMIC DNA]</scope>
    <source>
        <strain evidence="2 3">DSM 15361</strain>
    </source>
</reference>
<evidence type="ECO:0000313" key="2">
    <source>
        <dbReference type="EMBL" id="PZW37595.1"/>
    </source>
</evidence>
<protein>
    <recommendedName>
        <fullName evidence="4">Apolipoprotein N-acyltransferase</fullName>
    </recommendedName>
</protein>
<evidence type="ECO:0008006" key="4">
    <source>
        <dbReference type="Google" id="ProtNLM"/>
    </source>
</evidence>
<sequence>MKGKIGIAIIILGFLICLNPYWLIFGLPSFIIGGIILSISNMKFKTKLFWIISPIILWIPFTYLFFLASILFN</sequence>
<accession>A0A2W7HW56</accession>
<proteinExistence type="predicted"/>
<keyword evidence="3" id="KW-1185">Reference proteome</keyword>
<keyword evidence="1" id="KW-0472">Membrane</keyword>
<feature type="transmembrane region" description="Helical" evidence="1">
    <location>
        <begin position="6"/>
        <end position="36"/>
    </location>
</feature>
<name>A0A2W7HW56_9FLAO</name>
<keyword evidence="1" id="KW-0812">Transmembrane</keyword>
<dbReference type="EMBL" id="QKYV01000018">
    <property type="protein sequence ID" value="PZW37595.1"/>
    <property type="molecule type" value="Genomic_DNA"/>
</dbReference>
<evidence type="ECO:0000313" key="3">
    <source>
        <dbReference type="Proteomes" id="UP000249542"/>
    </source>
</evidence>
<gene>
    <name evidence="2" type="ORF">LX95_02877</name>
</gene>
<dbReference type="AlphaFoldDB" id="A0A2W7HW56"/>
<dbReference type="Proteomes" id="UP000249542">
    <property type="component" value="Unassembled WGS sequence"/>
</dbReference>
<feature type="transmembrane region" description="Helical" evidence="1">
    <location>
        <begin position="48"/>
        <end position="72"/>
    </location>
</feature>
<organism evidence="2 3">
    <name type="scientific">Mesonia algae</name>
    <dbReference type="NCBI Taxonomy" id="213248"/>
    <lineage>
        <taxon>Bacteria</taxon>
        <taxon>Pseudomonadati</taxon>
        <taxon>Bacteroidota</taxon>
        <taxon>Flavobacteriia</taxon>
        <taxon>Flavobacteriales</taxon>
        <taxon>Flavobacteriaceae</taxon>
        <taxon>Mesonia</taxon>
    </lineage>
</organism>
<keyword evidence="1" id="KW-1133">Transmembrane helix</keyword>
<evidence type="ECO:0000256" key="1">
    <source>
        <dbReference type="SAM" id="Phobius"/>
    </source>
</evidence>
<comment type="caution">
    <text evidence="2">The sequence shown here is derived from an EMBL/GenBank/DDBJ whole genome shotgun (WGS) entry which is preliminary data.</text>
</comment>